<evidence type="ECO:0000313" key="3">
    <source>
        <dbReference type="EMBL" id="KAG5179885.1"/>
    </source>
</evidence>
<keyword evidence="2" id="KW-1133">Transmembrane helix</keyword>
<evidence type="ECO:0000256" key="2">
    <source>
        <dbReference type="SAM" id="Phobius"/>
    </source>
</evidence>
<feature type="transmembrane region" description="Helical" evidence="2">
    <location>
        <begin position="176"/>
        <end position="201"/>
    </location>
</feature>
<feature type="transmembrane region" description="Helical" evidence="2">
    <location>
        <begin position="68"/>
        <end position="87"/>
    </location>
</feature>
<dbReference type="EMBL" id="JAFCMP010000445">
    <property type="protein sequence ID" value="KAG5179885.1"/>
    <property type="molecule type" value="Genomic_DNA"/>
</dbReference>
<name>A0A835YUQ4_9STRA</name>
<feature type="transmembrane region" description="Helical" evidence="2">
    <location>
        <begin position="207"/>
        <end position="228"/>
    </location>
</feature>
<dbReference type="OrthoDB" id="2126698at2759"/>
<dbReference type="GO" id="GO:0015297">
    <property type="term" value="F:antiporter activity"/>
    <property type="evidence" value="ECO:0007669"/>
    <property type="project" value="InterPro"/>
</dbReference>
<feature type="transmembrane region" description="Helical" evidence="2">
    <location>
        <begin position="108"/>
        <end position="125"/>
    </location>
</feature>
<dbReference type="GO" id="GO:0042910">
    <property type="term" value="F:xenobiotic transmembrane transporter activity"/>
    <property type="evidence" value="ECO:0007669"/>
    <property type="project" value="InterPro"/>
</dbReference>
<dbReference type="InterPro" id="IPR002528">
    <property type="entry name" value="MATE_fam"/>
</dbReference>
<dbReference type="GO" id="GO:0016020">
    <property type="term" value="C:membrane"/>
    <property type="evidence" value="ECO:0007669"/>
    <property type="project" value="InterPro"/>
</dbReference>
<keyword evidence="2" id="KW-0472">Membrane</keyword>
<proteinExistence type="inferred from homology"/>
<organism evidence="3 4">
    <name type="scientific">Tribonema minus</name>
    <dbReference type="NCBI Taxonomy" id="303371"/>
    <lineage>
        <taxon>Eukaryota</taxon>
        <taxon>Sar</taxon>
        <taxon>Stramenopiles</taxon>
        <taxon>Ochrophyta</taxon>
        <taxon>PX clade</taxon>
        <taxon>Xanthophyceae</taxon>
        <taxon>Tribonematales</taxon>
        <taxon>Tribonemataceae</taxon>
        <taxon>Tribonema</taxon>
    </lineage>
</organism>
<protein>
    <submittedName>
        <fullName evidence="3">Uncharacterized protein</fullName>
    </submittedName>
</protein>
<dbReference type="PANTHER" id="PTHR11206">
    <property type="entry name" value="MULTIDRUG RESISTANCE PROTEIN"/>
    <property type="match status" value="1"/>
</dbReference>
<keyword evidence="2" id="KW-0812">Transmembrane</keyword>
<dbReference type="Pfam" id="PF01554">
    <property type="entry name" value="MatE"/>
    <property type="match status" value="1"/>
</dbReference>
<reference evidence="3" key="1">
    <citation type="submission" date="2021-02" db="EMBL/GenBank/DDBJ databases">
        <title>First Annotated Genome of the Yellow-green Alga Tribonema minus.</title>
        <authorList>
            <person name="Mahan K.M."/>
        </authorList>
    </citation>
    <scope>NUCLEOTIDE SEQUENCE</scope>
    <source>
        <strain evidence="3">UTEX B ZZ1240</strain>
    </source>
</reference>
<sequence length="309" mass="32447">MSELPTLLGAEPAHCSPLSAVVTKIPAFRKARGAFVVLAMQGALMMGVEEGSFNVTTAFAARLGDVDVAAHAAIISVIVVTFYGFPYGISIAASIRVGDLLEAQQPRVALMSASLAFLIIDGNLLGAQQPHLTRVSAYLAVAAGGFFMLLCGVLMSGGAQRLGYVFTANQDVVDAIATIAPLGGMFQAGLWCVDVLSGYLLGFRAGYALRGLWMGVIAGVATTAVLNLTELPRIDWPKEARLALARTDDSAAAAEIWSLAMRRVLSHQRSLKDLRPSPALLPAQQQRSEKYLLSQRASAFSAVAAAAAA</sequence>
<evidence type="ECO:0000256" key="1">
    <source>
        <dbReference type="ARBA" id="ARBA00010199"/>
    </source>
</evidence>
<comment type="caution">
    <text evidence="3">The sequence shown here is derived from an EMBL/GenBank/DDBJ whole genome shotgun (WGS) entry which is preliminary data.</text>
</comment>
<feature type="transmembrane region" description="Helical" evidence="2">
    <location>
        <begin position="137"/>
        <end position="155"/>
    </location>
</feature>
<comment type="similarity">
    <text evidence="1">Belongs to the multi antimicrobial extrusion (MATE) (TC 2.A.66.1) family.</text>
</comment>
<evidence type="ECO:0000313" key="4">
    <source>
        <dbReference type="Proteomes" id="UP000664859"/>
    </source>
</evidence>
<dbReference type="AlphaFoldDB" id="A0A835YUQ4"/>
<dbReference type="Proteomes" id="UP000664859">
    <property type="component" value="Unassembled WGS sequence"/>
</dbReference>
<accession>A0A835YUQ4</accession>
<keyword evidence="4" id="KW-1185">Reference proteome</keyword>
<gene>
    <name evidence="3" type="ORF">JKP88DRAFT_273722</name>
</gene>